<proteinExistence type="predicted"/>
<keyword evidence="1" id="KW-0175">Coiled coil</keyword>
<organism evidence="3 4">
    <name type="scientific">Paramecium octaurelia</name>
    <dbReference type="NCBI Taxonomy" id="43137"/>
    <lineage>
        <taxon>Eukaryota</taxon>
        <taxon>Sar</taxon>
        <taxon>Alveolata</taxon>
        <taxon>Ciliophora</taxon>
        <taxon>Intramacronucleata</taxon>
        <taxon>Oligohymenophorea</taxon>
        <taxon>Peniculida</taxon>
        <taxon>Parameciidae</taxon>
        <taxon>Paramecium</taxon>
    </lineage>
</organism>
<feature type="compositionally biased region" description="Basic and acidic residues" evidence="2">
    <location>
        <begin position="233"/>
        <end position="247"/>
    </location>
</feature>
<feature type="coiled-coil region" evidence="1">
    <location>
        <begin position="194"/>
        <end position="221"/>
    </location>
</feature>
<name>A0A8S1V9J9_PAROT</name>
<comment type="caution">
    <text evidence="3">The sequence shown here is derived from an EMBL/GenBank/DDBJ whole genome shotgun (WGS) entry which is preliminary data.</text>
</comment>
<reference evidence="3" key="1">
    <citation type="submission" date="2021-01" db="EMBL/GenBank/DDBJ databases">
        <authorList>
            <consortium name="Genoscope - CEA"/>
            <person name="William W."/>
        </authorList>
    </citation>
    <scope>NUCLEOTIDE SEQUENCE</scope>
</reference>
<feature type="compositionally biased region" description="Low complexity" evidence="2">
    <location>
        <begin position="391"/>
        <end position="405"/>
    </location>
</feature>
<sequence>MIQKTEYLTDEAKEREYRIQRMEKQLIENQFIKQTYPRKYDYTHSKNNYAVPINQLDYKSFYQSYMPLEQQQMRSQNLQFSSNKISSFKLSYDNNDKDSTPNKKQQQLQYRDILQKQVEEKQNLLKQQKTKHECTDIFTNNQYSTPNNKKSSLSKAEYQNYLQLQIQEKQSSNKIFITPIKNQQKVEEQNKDKNAKESKEFQIIQKQLQQYQEEKQQKDRKLLLQQKFEESASIHEKAKDKSFSPEHHNKKKNLVQEDEDEKVRTQQQKSFVSKILTEQIQEKQKKRDEEKKQQETEDKLAEERWKNEVQMMKEEKKREEELKKEQQGKIQQENIRMHQMKLRQQQGRSRSKSNTLQQSKIEEEFKEELEMIQQEIEEEQQSVERIEQQEETQQQQQQQQQQQEQLNELHIQPNKPLSYVDQYNLELEKIKQQMISQQQQLERQIHAAFNLAQIGLLEGKNKIEKELILEKNKYNKHFNEDYAMALLNKNQSKYEYELPFLFNQKIQQDQIYRDNLLDKVQLNTQSKLIPISTQHNKNTSTHLATPQQRQIQVRSKSISQHSKQNYHQQLIDFQKSKQNDALSQLLQEYHE</sequence>
<dbReference type="OrthoDB" id="310473at2759"/>
<dbReference type="EMBL" id="CAJJDP010000060">
    <property type="protein sequence ID" value="CAD8173245.1"/>
    <property type="molecule type" value="Genomic_DNA"/>
</dbReference>
<dbReference type="OMA" id="HFNEDYA"/>
<protein>
    <submittedName>
        <fullName evidence="3">Uncharacterized protein</fullName>
    </submittedName>
</protein>
<feature type="compositionally biased region" description="Basic and acidic residues" evidence="2">
    <location>
        <begin position="280"/>
        <end position="327"/>
    </location>
</feature>
<evidence type="ECO:0000313" key="3">
    <source>
        <dbReference type="EMBL" id="CAD8173245.1"/>
    </source>
</evidence>
<feature type="region of interest" description="Disordered" evidence="2">
    <location>
        <begin position="233"/>
        <end position="358"/>
    </location>
</feature>
<feature type="region of interest" description="Disordered" evidence="2">
    <location>
        <begin position="89"/>
        <end position="108"/>
    </location>
</feature>
<accession>A0A8S1V9J9</accession>
<gene>
    <name evidence="3" type="ORF">POCTA_138.1.T0610226</name>
</gene>
<evidence type="ECO:0000313" key="4">
    <source>
        <dbReference type="Proteomes" id="UP000683925"/>
    </source>
</evidence>
<evidence type="ECO:0000256" key="1">
    <source>
        <dbReference type="SAM" id="Coils"/>
    </source>
</evidence>
<feature type="region of interest" description="Disordered" evidence="2">
    <location>
        <begin position="377"/>
        <end position="406"/>
    </location>
</feature>
<dbReference type="Proteomes" id="UP000683925">
    <property type="component" value="Unassembled WGS sequence"/>
</dbReference>
<keyword evidence="4" id="KW-1185">Reference proteome</keyword>
<dbReference type="AlphaFoldDB" id="A0A8S1V9J9"/>
<evidence type="ECO:0000256" key="2">
    <source>
        <dbReference type="SAM" id="MobiDB-lite"/>
    </source>
</evidence>
<feature type="compositionally biased region" description="Polar residues" evidence="2">
    <location>
        <begin position="342"/>
        <end position="356"/>
    </location>
</feature>